<dbReference type="AlphaFoldDB" id="A0A818YAZ0"/>
<proteinExistence type="predicted"/>
<organism evidence="1 3">
    <name type="scientific">Rotaria socialis</name>
    <dbReference type="NCBI Taxonomy" id="392032"/>
    <lineage>
        <taxon>Eukaryota</taxon>
        <taxon>Metazoa</taxon>
        <taxon>Spiralia</taxon>
        <taxon>Gnathifera</taxon>
        <taxon>Rotifera</taxon>
        <taxon>Eurotatoria</taxon>
        <taxon>Bdelloidea</taxon>
        <taxon>Philodinida</taxon>
        <taxon>Philodinidae</taxon>
        <taxon>Rotaria</taxon>
    </lineage>
</organism>
<dbReference type="Proteomes" id="UP000663865">
    <property type="component" value="Unassembled WGS sequence"/>
</dbReference>
<comment type="caution">
    <text evidence="1">The sequence shown here is derived from an EMBL/GenBank/DDBJ whole genome shotgun (WGS) entry which is preliminary data.</text>
</comment>
<protein>
    <submittedName>
        <fullName evidence="1">Uncharacterized protein</fullName>
    </submittedName>
</protein>
<gene>
    <name evidence="1" type="ORF">KIK155_LOCUS29564</name>
    <name evidence="2" type="ORF">TOA249_LOCUS26055</name>
</gene>
<name>A0A818YAZ0_9BILA</name>
<accession>A0A818YAZ0</accession>
<evidence type="ECO:0000313" key="1">
    <source>
        <dbReference type="EMBL" id="CAF3748435.1"/>
    </source>
</evidence>
<dbReference type="EMBL" id="CAJNYV010005530">
    <property type="protein sequence ID" value="CAF3748435.1"/>
    <property type="molecule type" value="Genomic_DNA"/>
</dbReference>
<sequence>MLRDKLFNEINNHRNKYNLVIDSTLKQKWEAHRNRHHPIPINFIQAFANLEGINVEMYYGLDTPIIFKSEKFTTNEPKIIIQSLANHHFNLLKYCENKLDAKTEYEQYIKNKNILEFDKILDIDNLLT</sequence>
<evidence type="ECO:0000313" key="3">
    <source>
        <dbReference type="Proteomes" id="UP000663865"/>
    </source>
</evidence>
<evidence type="ECO:0000313" key="2">
    <source>
        <dbReference type="EMBL" id="CAF4840830.1"/>
    </source>
</evidence>
<reference evidence="1" key="1">
    <citation type="submission" date="2021-02" db="EMBL/GenBank/DDBJ databases">
        <authorList>
            <person name="Nowell W R."/>
        </authorList>
    </citation>
    <scope>NUCLEOTIDE SEQUENCE</scope>
</reference>
<dbReference type="EMBL" id="CAJOBS010002957">
    <property type="protein sequence ID" value="CAF4840830.1"/>
    <property type="molecule type" value="Genomic_DNA"/>
</dbReference>
<dbReference type="Proteomes" id="UP000663838">
    <property type="component" value="Unassembled WGS sequence"/>
</dbReference>